<dbReference type="EMBL" id="CP002780">
    <property type="protein sequence ID" value="AEG61421.1"/>
    <property type="molecule type" value="Genomic_DNA"/>
</dbReference>
<evidence type="ECO:0000313" key="6">
    <source>
        <dbReference type="EMBL" id="AEG59770.1"/>
    </source>
</evidence>
<dbReference type="GO" id="GO:0006313">
    <property type="term" value="P:DNA transposition"/>
    <property type="evidence" value="ECO:0007669"/>
    <property type="project" value="InterPro"/>
</dbReference>
<dbReference type="EMBL" id="CP002780">
    <property type="protein sequence ID" value="AEG59683.1"/>
    <property type="molecule type" value="Genomic_DNA"/>
</dbReference>
<dbReference type="NCBIfam" id="NF033516">
    <property type="entry name" value="transpos_IS3"/>
    <property type="match status" value="1"/>
</dbReference>
<dbReference type="KEGG" id="dru:Desru_1402"/>
<dbReference type="HOGENOM" id="CLU_027402_34_1_9"/>
<reference evidence="4 13" key="2">
    <citation type="journal article" date="2012" name="Stand. Genomic Sci.">
        <title>Complete genome sequence of the sulfate-reducing firmicute Desulfotomaculum ruminis type strain (DL(T)).</title>
        <authorList>
            <person name="Spring S."/>
            <person name="Visser M."/>
            <person name="Lu M."/>
            <person name="Copeland A."/>
            <person name="Lapidus A."/>
            <person name="Lucas S."/>
            <person name="Cheng J.F."/>
            <person name="Han C."/>
            <person name="Tapia R."/>
            <person name="Goodwin L.A."/>
            <person name="Pitluck S."/>
            <person name="Ivanova N."/>
            <person name="Land M."/>
            <person name="Hauser L."/>
            <person name="Larimer F."/>
            <person name="Rohde M."/>
            <person name="Goker M."/>
            <person name="Detter J.C."/>
            <person name="Kyrpides N.C."/>
            <person name="Woyke T."/>
            <person name="Schaap P.J."/>
            <person name="Plugge C.M."/>
            <person name="Muyzer G."/>
            <person name="Kuever J."/>
            <person name="Pereira I.A."/>
            <person name="Parshina S.N."/>
            <person name="Bernier-Latmani R."/>
            <person name="Stams A.J."/>
            <person name="Klenk H.P."/>
        </authorList>
    </citation>
    <scope>NUCLEOTIDE SEQUENCE [LARGE SCALE GENOMIC DNA]</scope>
    <source>
        <strain evidence="13">ATCC 23193 / DSM 2154 / NCIB 8452 / DL</strain>
        <strain evidence="4">DSM 2154</strain>
    </source>
</reference>
<dbReference type="SUPFAM" id="SSF46689">
    <property type="entry name" value="Homeodomain-like"/>
    <property type="match status" value="1"/>
</dbReference>
<comment type="function">
    <text evidence="1">Involved in the transposition of the insertion sequence.</text>
</comment>
<dbReference type="EMBL" id="CP002780">
    <property type="protein sequence ID" value="AEG59674.1"/>
    <property type="molecule type" value="Genomic_DNA"/>
</dbReference>
<dbReference type="eggNOG" id="COG2963">
    <property type="taxonomic scope" value="Bacteria"/>
</dbReference>
<dbReference type="AlphaFoldDB" id="F6DQA5"/>
<organism evidence="4 13">
    <name type="scientific">Desulforamulus ruminis (strain ATCC 23193 / DSM 2154 / NCIMB 8452 / DL)</name>
    <name type="common">Desulfotomaculum ruminis</name>
    <dbReference type="NCBI Taxonomy" id="696281"/>
    <lineage>
        <taxon>Bacteria</taxon>
        <taxon>Bacillati</taxon>
        <taxon>Bacillota</taxon>
        <taxon>Clostridia</taxon>
        <taxon>Eubacteriales</taxon>
        <taxon>Peptococcaceae</taxon>
        <taxon>Desulforamulus</taxon>
    </lineage>
</organism>
<evidence type="ECO:0000313" key="4">
    <source>
        <dbReference type="EMBL" id="AEG59683.1"/>
    </source>
</evidence>
<dbReference type="PANTHER" id="PTHR47515">
    <property type="entry name" value="LOW CALCIUM RESPONSE LOCUS PROTEIN T"/>
    <property type="match status" value="1"/>
</dbReference>
<evidence type="ECO:0000313" key="10">
    <source>
        <dbReference type="EMBL" id="AEG61004.1"/>
    </source>
</evidence>
<protein>
    <submittedName>
        <fullName evidence="4">Transposase IS3/IS911 family protein</fullName>
    </submittedName>
</protein>
<dbReference type="EMBL" id="CP002780">
    <property type="protein sequence ID" value="AEG61423.1"/>
    <property type="molecule type" value="Genomic_DNA"/>
</dbReference>
<evidence type="ECO:0000313" key="3">
    <source>
        <dbReference type="EMBL" id="AEG59674.1"/>
    </source>
</evidence>
<accession>F6DQA5</accession>
<dbReference type="EMBL" id="CP002780">
    <property type="protein sequence ID" value="AEG60512.1"/>
    <property type="molecule type" value="Genomic_DNA"/>
</dbReference>
<dbReference type="KEGG" id="dru:Desru_3217"/>
<evidence type="ECO:0000313" key="12">
    <source>
        <dbReference type="EMBL" id="AEG61423.1"/>
    </source>
</evidence>
<dbReference type="GO" id="GO:0015074">
    <property type="term" value="P:DNA integration"/>
    <property type="evidence" value="ECO:0007669"/>
    <property type="project" value="InterPro"/>
</dbReference>
<evidence type="ECO:0000313" key="7">
    <source>
        <dbReference type="EMBL" id="AEG59835.1"/>
    </source>
</evidence>
<keyword evidence="13" id="KW-1185">Reference proteome</keyword>
<dbReference type="PROSITE" id="PS50994">
    <property type="entry name" value="INTEGRASE"/>
    <property type="match status" value="1"/>
</dbReference>
<evidence type="ECO:0000313" key="8">
    <source>
        <dbReference type="EMBL" id="AEG60149.1"/>
    </source>
</evidence>
<dbReference type="KEGG" id="dru:Desru_1889"/>
<evidence type="ECO:0000259" key="2">
    <source>
        <dbReference type="PROSITE" id="PS50994"/>
    </source>
</evidence>
<evidence type="ECO:0000313" key="13">
    <source>
        <dbReference type="Proteomes" id="UP000009234"/>
    </source>
</evidence>
<dbReference type="InterPro" id="IPR002514">
    <property type="entry name" value="Transposase_8"/>
</dbReference>
<dbReference type="InterPro" id="IPR036397">
    <property type="entry name" value="RNaseH_sf"/>
</dbReference>
<evidence type="ECO:0000313" key="11">
    <source>
        <dbReference type="EMBL" id="AEG61421.1"/>
    </source>
</evidence>
<dbReference type="InterPro" id="IPR009057">
    <property type="entry name" value="Homeodomain-like_sf"/>
</dbReference>
<dbReference type="Gene3D" id="3.30.420.10">
    <property type="entry name" value="Ribonuclease H-like superfamily/Ribonuclease H"/>
    <property type="match status" value="1"/>
</dbReference>
<name>F6DQA5_DESRL</name>
<dbReference type="EMBL" id="CP002780">
    <property type="protein sequence ID" value="AEG59702.1"/>
    <property type="molecule type" value="Genomic_DNA"/>
</dbReference>
<evidence type="ECO:0000313" key="5">
    <source>
        <dbReference type="EMBL" id="AEG59702.1"/>
    </source>
</evidence>
<dbReference type="KEGG" id="dru:Desru_3214"/>
<dbReference type="KEGG" id="dru:Desru_1505"/>
<dbReference type="EMBL" id="CP002780">
    <property type="protein sequence ID" value="AEG61004.1"/>
    <property type="molecule type" value="Genomic_DNA"/>
</dbReference>
<dbReference type="Pfam" id="PF13276">
    <property type="entry name" value="HTH_21"/>
    <property type="match status" value="1"/>
</dbReference>
<dbReference type="InterPro" id="IPR012337">
    <property type="entry name" value="RNaseH-like_sf"/>
</dbReference>
<dbReference type="GO" id="GO:0003677">
    <property type="term" value="F:DNA binding"/>
    <property type="evidence" value="ECO:0007669"/>
    <property type="project" value="InterPro"/>
</dbReference>
<dbReference type="KEGG" id="dru:Desru_1434"/>
<feature type="domain" description="Integrase catalytic" evidence="2">
    <location>
        <begin position="199"/>
        <end position="360"/>
    </location>
</feature>
<gene>
    <name evidence="3" type="ordered locus">Desru_1402</name>
    <name evidence="4" type="ordered locus">Desru_1411</name>
    <name evidence="5" type="ordered locus">Desru_1434</name>
    <name evidence="6" type="ordered locus">Desru_1505</name>
    <name evidence="7" type="ordered locus">Desru_1570</name>
    <name evidence="8" type="ordered locus">Desru_1889</name>
    <name evidence="9" type="ordered locus">Desru_2266</name>
    <name evidence="10" type="ordered locus">Desru_2789</name>
    <name evidence="11" type="ordered locus">Desru_3214</name>
    <name evidence="12" type="ordered locus">Desru_3217</name>
</gene>
<dbReference type="SUPFAM" id="SSF53098">
    <property type="entry name" value="Ribonuclease H-like"/>
    <property type="match status" value="1"/>
</dbReference>
<dbReference type="EMBL" id="CP002780">
    <property type="protein sequence ID" value="AEG59770.1"/>
    <property type="molecule type" value="Genomic_DNA"/>
</dbReference>
<dbReference type="PANTHER" id="PTHR47515:SF1">
    <property type="entry name" value="BLR2054 PROTEIN"/>
    <property type="match status" value="1"/>
</dbReference>
<dbReference type="InterPro" id="IPR048020">
    <property type="entry name" value="Transpos_IS3"/>
</dbReference>
<sequence length="368" mass="42990">MRKRFTEEQIIGILNSHENGMPVADILRQHGISEQTFYRWKSKYGGMEASDAKKLKQLEEENRRLKLLVGELTLDNQALKWVIEKKQVKPARKRKLVKELQDTFGMSERRACRLVGIGRSSHRYVPSTSEENEALKTRISELAFKWRRFGYRRIHALLQREGQKVNHKKVYRLYRLAGLAVRRRKRKRVLSGRGRPPTVTPQPNVRWSMDFVSDSTATGQRFRVFVVIDEATRECLASEVDTSITGRRVTRVLDRIAIYRGYPKEILSDNGPEFAGLTLNQWAYEHRVIQLFIDPGKPMQNSHVESFNGKLRDECLNEHWFRGVSEARRIIEEWRHEYNTVRPHSGLSNKTPVEYATDLAKKTCEQIS</sequence>
<dbReference type="Pfam" id="PF01527">
    <property type="entry name" value="HTH_Tnp_1"/>
    <property type="match status" value="1"/>
</dbReference>
<dbReference type="InterPro" id="IPR025948">
    <property type="entry name" value="HTH-like_dom"/>
</dbReference>
<reference evidence="13" key="1">
    <citation type="submission" date="2011-05" db="EMBL/GenBank/DDBJ databases">
        <title>Complete sequence of Desulfotomaculum ruminis DSM 2154.</title>
        <authorList>
            <person name="Lucas S."/>
            <person name="Copeland A."/>
            <person name="Lapidus A."/>
            <person name="Cheng J.-F."/>
            <person name="Goodwin L."/>
            <person name="Pitluck S."/>
            <person name="Lu M."/>
            <person name="Detter J.C."/>
            <person name="Han C."/>
            <person name="Tapia R."/>
            <person name="Land M."/>
            <person name="Hauser L."/>
            <person name="Kyrpides N."/>
            <person name="Ivanova N."/>
            <person name="Mikhailova N."/>
            <person name="Pagani I."/>
            <person name="Stams A.J.M."/>
            <person name="Plugge C.M."/>
            <person name="Muyzer G."/>
            <person name="Kuever J."/>
            <person name="Parshina S.N."/>
            <person name="Ivanova A.E."/>
            <person name="Nazina T.N."/>
            <person name="Brambilla E."/>
            <person name="Spring S."/>
            <person name="Klenk H.-P."/>
            <person name="Woyke T."/>
        </authorList>
    </citation>
    <scope>NUCLEOTIDE SEQUENCE [LARGE SCALE GENOMIC DNA]</scope>
    <source>
        <strain evidence="13">ATCC 23193 / DSM 2154 / NCIB 8452 / DL</strain>
    </source>
</reference>
<proteinExistence type="predicted"/>
<dbReference type="KEGG" id="dru:Desru_2266"/>
<evidence type="ECO:0000313" key="9">
    <source>
        <dbReference type="EMBL" id="AEG60512.1"/>
    </source>
</evidence>
<dbReference type="KEGG" id="dru:Desru_2789"/>
<dbReference type="KEGG" id="dru:Desru_1570"/>
<dbReference type="eggNOG" id="COG2801">
    <property type="taxonomic scope" value="Bacteria"/>
</dbReference>
<dbReference type="KEGG" id="dru:Desru_1411"/>
<dbReference type="Proteomes" id="UP000009234">
    <property type="component" value="Chromosome"/>
</dbReference>
<dbReference type="GO" id="GO:0004803">
    <property type="term" value="F:transposase activity"/>
    <property type="evidence" value="ECO:0007669"/>
    <property type="project" value="InterPro"/>
</dbReference>
<evidence type="ECO:0000256" key="1">
    <source>
        <dbReference type="ARBA" id="ARBA00002286"/>
    </source>
</evidence>
<dbReference type="EMBL" id="CP002780">
    <property type="protein sequence ID" value="AEG60149.1"/>
    <property type="molecule type" value="Genomic_DNA"/>
</dbReference>
<dbReference type="EMBL" id="CP002780">
    <property type="protein sequence ID" value="AEG59835.1"/>
    <property type="molecule type" value="Genomic_DNA"/>
</dbReference>
<dbReference type="InterPro" id="IPR001584">
    <property type="entry name" value="Integrase_cat-core"/>
</dbReference>
<dbReference type="Pfam" id="PF13683">
    <property type="entry name" value="rve_3"/>
    <property type="match status" value="1"/>
</dbReference>